<feature type="region of interest" description="Disordered" evidence="1">
    <location>
        <begin position="214"/>
        <end position="238"/>
    </location>
</feature>
<dbReference type="PANTHER" id="PTHR21580">
    <property type="entry name" value="SHIPPO-1-RELATED"/>
    <property type="match status" value="1"/>
</dbReference>
<dbReference type="GO" id="GO:0005856">
    <property type="term" value="C:cytoskeleton"/>
    <property type="evidence" value="ECO:0007669"/>
    <property type="project" value="TreeGrafter"/>
</dbReference>
<dbReference type="AlphaFoldDB" id="A0A7I8VTX9"/>
<proteinExistence type="predicted"/>
<evidence type="ECO:0000313" key="3">
    <source>
        <dbReference type="Proteomes" id="UP000549394"/>
    </source>
</evidence>
<feature type="region of interest" description="Disordered" evidence="1">
    <location>
        <begin position="98"/>
        <end position="163"/>
    </location>
</feature>
<sequence>MSSNVRKTPQRKGPILAEYTGPGPAYKPDVDLLKKKGPSYSFGCRLLDRPNTNPAPSEYSIDKGITYNGKMSCPSYSLQGRSEHQNLKLTMGFSLDKTPAPGSYAPEGVKQGSISSQTTPPSFTLRPRTKDVFKNPVPAPSSYNLARDISKPSATGRNPPTTTIKFRKLVGSPQYSLIKAAVPGPGSYGAVDPNKTKKSDGVFSIQGRTKLKNYSTVLDNPGPGQYSPEAKRGGTKFTLGTKPSPFVLMLIDKADVES</sequence>
<dbReference type="InterPro" id="IPR010736">
    <property type="entry name" value="SHIPPO-rpt"/>
</dbReference>
<dbReference type="InterPro" id="IPR051291">
    <property type="entry name" value="CIMAP"/>
</dbReference>
<dbReference type="EMBL" id="CAJFCJ010000011">
    <property type="protein sequence ID" value="CAD5119790.1"/>
    <property type="molecule type" value="Genomic_DNA"/>
</dbReference>
<keyword evidence="3" id="KW-1185">Reference proteome</keyword>
<dbReference type="OrthoDB" id="429991at2759"/>
<evidence type="ECO:0000313" key="2">
    <source>
        <dbReference type="EMBL" id="CAD5119790.1"/>
    </source>
</evidence>
<dbReference type="Proteomes" id="UP000549394">
    <property type="component" value="Unassembled WGS sequence"/>
</dbReference>
<reference evidence="2 3" key="1">
    <citation type="submission" date="2020-08" db="EMBL/GenBank/DDBJ databases">
        <authorList>
            <person name="Hejnol A."/>
        </authorList>
    </citation>
    <scope>NUCLEOTIDE SEQUENCE [LARGE SCALE GENOMIC DNA]</scope>
</reference>
<feature type="region of interest" description="Disordered" evidence="1">
    <location>
        <begin position="45"/>
        <end position="64"/>
    </location>
</feature>
<feature type="region of interest" description="Disordered" evidence="1">
    <location>
        <begin position="1"/>
        <end position="22"/>
    </location>
</feature>
<name>A0A7I8VTX9_9ANNE</name>
<feature type="compositionally biased region" description="Polar residues" evidence="1">
    <location>
        <begin position="112"/>
        <end position="122"/>
    </location>
</feature>
<dbReference type="PANTHER" id="PTHR21580:SF28">
    <property type="entry name" value="BOREALIN N-TERMINAL DOMAIN-CONTAINING PROTEIN-RELATED"/>
    <property type="match status" value="1"/>
</dbReference>
<accession>A0A7I8VTX9</accession>
<organism evidence="2 3">
    <name type="scientific">Dimorphilus gyrociliatus</name>
    <dbReference type="NCBI Taxonomy" id="2664684"/>
    <lineage>
        <taxon>Eukaryota</taxon>
        <taxon>Metazoa</taxon>
        <taxon>Spiralia</taxon>
        <taxon>Lophotrochozoa</taxon>
        <taxon>Annelida</taxon>
        <taxon>Polychaeta</taxon>
        <taxon>Polychaeta incertae sedis</taxon>
        <taxon>Dinophilidae</taxon>
        <taxon>Dimorphilus</taxon>
    </lineage>
</organism>
<comment type="caution">
    <text evidence="2">The sequence shown here is derived from an EMBL/GenBank/DDBJ whole genome shotgun (WGS) entry which is preliminary data.</text>
</comment>
<evidence type="ECO:0000256" key="1">
    <source>
        <dbReference type="SAM" id="MobiDB-lite"/>
    </source>
</evidence>
<feature type="compositionally biased region" description="Polar residues" evidence="1">
    <location>
        <begin position="152"/>
        <end position="163"/>
    </location>
</feature>
<protein>
    <submittedName>
        <fullName evidence="2">DgyrCDS8377</fullName>
    </submittedName>
</protein>
<gene>
    <name evidence="2" type="ORF">DGYR_LOCUS7978</name>
</gene>
<dbReference type="Pfam" id="PF07004">
    <property type="entry name" value="SHIPPO-rpt"/>
    <property type="match status" value="5"/>
</dbReference>